<dbReference type="SUPFAM" id="SSF53474">
    <property type="entry name" value="alpha/beta-Hydrolases"/>
    <property type="match status" value="1"/>
</dbReference>
<dbReference type="InterPro" id="IPR000073">
    <property type="entry name" value="AB_hydrolase_1"/>
</dbReference>
<dbReference type="PANTHER" id="PTHR43194:SF2">
    <property type="entry name" value="PEROXISOMAL MEMBRANE PROTEIN LPX1"/>
    <property type="match status" value="1"/>
</dbReference>
<reference evidence="3" key="1">
    <citation type="submission" date="2015-08" db="EMBL/GenBank/DDBJ databases">
        <authorList>
            <person name="Varghese N."/>
        </authorList>
    </citation>
    <scope>NUCLEOTIDE SEQUENCE [LARGE SCALE GENOMIC DNA]</scope>
    <source>
        <strain evidence="3">DSM 18181</strain>
    </source>
</reference>
<name>A0A0K6HQB0_9BURK</name>
<evidence type="ECO:0000313" key="2">
    <source>
        <dbReference type="EMBL" id="CUA92993.1"/>
    </source>
</evidence>
<dbReference type="InterPro" id="IPR050228">
    <property type="entry name" value="Carboxylesterase_BioH"/>
</dbReference>
<keyword evidence="3" id="KW-1185">Reference proteome</keyword>
<dbReference type="EMBL" id="CYHF01000001">
    <property type="protein sequence ID" value="CUA92993.1"/>
    <property type="molecule type" value="Genomic_DNA"/>
</dbReference>
<protein>
    <submittedName>
        <fullName evidence="2">Pimeloyl-ACP methyl ester carboxylesterase</fullName>
    </submittedName>
</protein>
<dbReference type="RefSeq" id="WP_055449046.1">
    <property type="nucleotide sequence ID" value="NZ_CYHF01000001.1"/>
</dbReference>
<sequence>MSAHHPSSLPLVLLHGAGGDASVWSVQTDWLTARGWQCVTLELPAHGDTPGPPLTGIERMADWVWTQLDARQIGPVVLAGHSMGSLIALHAAGQRPGQLRGLALLGSAFPMRVSRRLLAQAEQEPEEAIDNVVRWSYAQAEPLTPAPGFQSPQAYRELLLRQQAHWAEGSLLATDLRACDRYEGGEAAARSWGGPTLFLLGEHDRMTPVAQAETLRAALPRQRTVLLDCGHNLMAEAPHAVAHALADWMERDLGVCRT</sequence>
<organism evidence="2 3">
    <name type="scientific">Thiomonas bhubaneswarensis</name>
    <dbReference type="NCBI Taxonomy" id="339866"/>
    <lineage>
        <taxon>Bacteria</taxon>
        <taxon>Pseudomonadati</taxon>
        <taxon>Pseudomonadota</taxon>
        <taxon>Betaproteobacteria</taxon>
        <taxon>Burkholderiales</taxon>
        <taxon>Thiomonas</taxon>
    </lineage>
</organism>
<feature type="domain" description="AB hydrolase-1" evidence="1">
    <location>
        <begin position="10"/>
        <end position="238"/>
    </location>
</feature>
<dbReference type="OrthoDB" id="5297561at2"/>
<evidence type="ECO:0000259" key="1">
    <source>
        <dbReference type="Pfam" id="PF00561"/>
    </source>
</evidence>
<dbReference type="AlphaFoldDB" id="A0A0K6HQB0"/>
<dbReference type="Proteomes" id="UP000183649">
    <property type="component" value="Unassembled WGS sequence"/>
</dbReference>
<evidence type="ECO:0000313" key="3">
    <source>
        <dbReference type="Proteomes" id="UP000183649"/>
    </source>
</evidence>
<dbReference type="InterPro" id="IPR029058">
    <property type="entry name" value="AB_hydrolase_fold"/>
</dbReference>
<dbReference type="InterPro" id="IPR000639">
    <property type="entry name" value="Epox_hydrolase-like"/>
</dbReference>
<dbReference type="Pfam" id="PF00561">
    <property type="entry name" value="Abhydrolase_1"/>
    <property type="match status" value="1"/>
</dbReference>
<proteinExistence type="predicted"/>
<dbReference type="Gene3D" id="3.40.50.1820">
    <property type="entry name" value="alpha/beta hydrolase"/>
    <property type="match status" value="1"/>
</dbReference>
<dbReference type="PANTHER" id="PTHR43194">
    <property type="entry name" value="HYDROLASE ALPHA/BETA FOLD FAMILY"/>
    <property type="match status" value="1"/>
</dbReference>
<dbReference type="PRINTS" id="PR00412">
    <property type="entry name" value="EPOXHYDRLASE"/>
</dbReference>
<accession>A0A0K6HQB0</accession>
<gene>
    <name evidence="2" type="ORF">Ga0061069_10164</name>
</gene>
<dbReference type="STRING" id="339866.GCA_001418255_00063"/>
<dbReference type="GO" id="GO:0003824">
    <property type="term" value="F:catalytic activity"/>
    <property type="evidence" value="ECO:0007669"/>
    <property type="project" value="InterPro"/>
</dbReference>